<dbReference type="PROSITE" id="PS51257">
    <property type="entry name" value="PROKAR_LIPOPROTEIN"/>
    <property type="match status" value="1"/>
</dbReference>
<organism evidence="2 3">
    <name type="scientific">Streptomyces oryzae</name>
    <dbReference type="NCBI Taxonomy" id="1434886"/>
    <lineage>
        <taxon>Bacteria</taxon>
        <taxon>Bacillati</taxon>
        <taxon>Actinomycetota</taxon>
        <taxon>Actinomycetes</taxon>
        <taxon>Kitasatosporales</taxon>
        <taxon>Streptomycetaceae</taxon>
        <taxon>Streptomyces</taxon>
    </lineage>
</organism>
<accession>A0ABS3XKC0</accession>
<proteinExistence type="predicted"/>
<feature type="chain" id="PRO_5046307029" description="Lipoprotein" evidence="1">
    <location>
        <begin position="25"/>
        <end position="271"/>
    </location>
</feature>
<dbReference type="EMBL" id="JADKMA010000224">
    <property type="protein sequence ID" value="MBO8195852.1"/>
    <property type="molecule type" value="Genomic_DNA"/>
</dbReference>
<name>A0ABS3XKC0_9ACTN</name>
<reference evidence="2 3" key="1">
    <citation type="submission" date="2020-11" db="EMBL/GenBank/DDBJ databases">
        <title>Streptomyces spirodelae sp. nov., isolated from duckweed.</title>
        <authorList>
            <person name="Saimee Y."/>
            <person name="Duangmal K."/>
        </authorList>
    </citation>
    <scope>NUCLEOTIDE SEQUENCE [LARGE SCALE GENOMIC DNA]</scope>
    <source>
        <strain evidence="2 3">S16-07</strain>
    </source>
</reference>
<evidence type="ECO:0000313" key="2">
    <source>
        <dbReference type="EMBL" id="MBO8195852.1"/>
    </source>
</evidence>
<evidence type="ECO:0000256" key="1">
    <source>
        <dbReference type="SAM" id="SignalP"/>
    </source>
</evidence>
<protein>
    <recommendedName>
        <fullName evidence="4">Lipoprotein</fullName>
    </recommendedName>
</protein>
<keyword evidence="3" id="KW-1185">Reference proteome</keyword>
<keyword evidence="1" id="KW-0732">Signal</keyword>
<sequence length="271" mass="28140">MRVAAIRRTALAVSAVCVTFTVTACGGDGGEENDGKKAKAVGESAEPAAKALTAGELEKLVIAQGDVKGREVKKPGKGEAFEAGDLTVEKAACKPVAQVLSALPAGKPAASAQRLVVHKSEKAGKGIPPVDELADMTDQEVEDATLDSLDITKTQTSLWSYDADGAHQTLATLRKAAKKCAGGFRMTIDGEKQRVTEIAEEKMSVGEEAVAWTVGTKQDDTDADTKVVVFRKGTTLAGFSSFNIASMTRGEAYGQPTAVINAQAAKLANGT</sequence>
<feature type="signal peptide" evidence="1">
    <location>
        <begin position="1"/>
        <end position="24"/>
    </location>
</feature>
<gene>
    <name evidence="2" type="ORF">ITI46_30010</name>
</gene>
<dbReference type="Proteomes" id="UP001519064">
    <property type="component" value="Unassembled WGS sequence"/>
</dbReference>
<evidence type="ECO:0000313" key="3">
    <source>
        <dbReference type="Proteomes" id="UP001519064"/>
    </source>
</evidence>
<evidence type="ECO:0008006" key="4">
    <source>
        <dbReference type="Google" id="ProtNLM"/>
    </source>
</evidence>
<comment type="caution">
    <text evidence="2">The sequence shown here is derived from an EMBL/GenBank/DDBJ whole genome shotgun (WGS) entry which is preliminary data.</text>
</comment>